<protein>
    <submittedName>
        <fullName evidence="1">Uncharacterized protein</fullName>
    </submittedName>
</protein>
<evidence type="ECO:0000313" key="1">
    <source>
        <dbReference type="EMBL" id="GGZ60043.1"/>
    </source>
</evidence>
<comment type="caution">
    <text evidence="1">The sequence shown here is derived from an EMBL/GenBank/DDBJ whole genome shotgun (WGS) entry which is preliminary data.</text>
</comment>
<keyword evidence="2" id="KW-1185">Reference proteome</keyword>
<gene>
    <name evidence="1" type="ORF">GCM10008088_21910</name>
</gene>
<accession>A0ABQ3C0L6</accession>
<proteinExistence type="predicted"/>
<dbReference type="Proteomes" id="UP000615593">
    <property type="component" value="Unassembled WGS sequence"/>
</dbReference>
<name>A0ABQ3C0L6_9FLAO</name>
<organism evidence="1 2">
    <name type="scientific">Mesonia mobilis</name>
    <dbReference type="NCBI Taxonomy" id="369791"/>
    <lineage>
        <taxon>Bacteria</taxon>
        <taxon>Pseudomonadati</taxon>
        <taxon>Bacteroidota</taxon>
        <taxon>Flavobacteriia</taxon>
        <taxon>Flavobacteriales</taxon>
        <taxon>Flavobacteriaceae</taxon>
        <taxon>Mesonia</taxon>
    </lineage>
</organism>
<reference evidence="2" key="1">
    <citation type="journal article" date="2019" name="Int. J. Syst. Evol. Microbiol.">
        <title>The Global Catalogue of Microorganisms (GCM) 10K type strain sequencing project: providing services to taxonomists for standard genome sequencing and annotation.</title>
        <authorList>
            <consortium name="The Broad Institute Genomics Platform"/>
            <consortium name="The Broad Institute Genome Sequencing Center for Infectious Disease"/>
            <person name="Wu L."/>
            <person name="Ma J."/>
        </authorList>
    </citation>
    <scope>NUCLEOTIDE SEQUENCE [LARGE SCALE GENOMIC DNA]</scope>
    <source>
        <strain evidence="2">KCTC 12708</strain>
    </source>
</reference>
<sequence length="59" mass="7030">MAEVLEIKIGEVVDSSKLLIIRNIEAIPNRKIQINRKYKRFCLYILASNYNSNLRNFRF</sequence>
<evidence type="ECO:0000313" key="2">
    <source>
        <dbReference type="Proteomes" id="UP000615593"/>
    </source>
</evidence>
<dbReference type="EMBL" id="BMWY01000006">
    <property type="protein sequence ID" value="GGZ60043.1"/>
    <property type="molecule type" value="Genomic_DNA"/>
</dbReference>